<evidence type="ECO:0000256" key="2">
    <source>
        <dbReference type="SAM" id="MobiDB-lite"/>
    </source>
</evidence>
<name>A0A830HFG7_9CHLO</name>
<dbReference type="SUPFAM" id="SSF48452">
    <property type="entry name" value="TPR-like"/>
    <property type="match status" value="2"/>
</dbReference>
<accession>A0A830HFG7</accession>
<dbReference type="Proteomes" id="UP000660262">
    <property type="component" value="Unassembled WGS sequence"/>
</dbReference>
<dbReference type="PROSITE" id="PS50005">
    <property type="entry name" value="TPR"/>
    <property type="match status" value="3"/>
</dbReference>
<dbReference type="InterPro" id="IPR011990">
    <property type="entry name" value="TPR-like_helical_dom_sf"/>
</dbReference>
<protein>
    <submittedName>
        <fullName evidence="3">RNA polymerase II-associated protein 3</fullName>
    </submittedName>
</protein>
<feature type="region of interest" description="Disordered" evidence="2">
    <location>
        <begin position="1"/>
        <end position="20"/>
    </location>
</feature>
<gene>
    <name evidence="3" type="ORF">PPROV_000482300</name>
</gene>
<dbReference type="GO" id="GO:0030544">
    <property type="term" value="F:Hsp70 protein binding"/>
    <property type="evidence" value="ECO:0007669"/>
    <property type="project" value="TreeGrafter"/>
</dbReference>
<keyword evidence="4" id="KW-1185">Reference proteome</keyword>
<evidence type="ECO:0000313" key="3">
    <source>
        <dbReference type="EMBL" id="GHP06076.1"/>
    </source>
</evidence>
<feature type="compositionally biased region" description="Polar residues" evidence="2">
    <location>
        <begin position="1"/>
        <end position="13"/>
    </location>
</feature>
<dbReference type="GO" id="GO:0006457">
    <property type="term" value="P:protein folding"/>
    <property type="evidence" value="ECO:0007669"/>
    <property type="project" value="TreeGrafter"/>
</dbReference>
<feature type="repeat" description="TPR" evidence="1">
    <location>
        <begin position="278"/>
        <end position="311"/>
    </location>
</feature>
<organism evidence="3 4">
    <name type="scientific">Pycnococcus provasolii</name>
    <dbReference type="NCBI Taxonomy" id="41880"/>
    <lineage>
        <taxon>Eukaryota</taxon>
        <taxon>Viridiplantae</taxon>
        <taxon>Chlorophyta</taxon>
        <taxon>Pseudoscourfieldiophyceae</taxon>
        <taxon>Pseudoscourfieldiales</taxon>
        <taxon>Pycnococcaceae</taxon>
        <taxon>Pycnococcus</taxon>
    </lineage>
</organism>
<dbReference type="EMBL" id="BNJQ01000011">
    <property type="protein sequence ID" value="GHP06076.1"/>
    <property type="molecule type" value="Genomic_DNA"/>
</dbReference>
<keyword evidence="1" id="KW-0802">TPR repeat</keyword>
<dbReference type="AlphaFoldDB" id="A0A830HFG7"/>
<evidence type="ECO:0000313" key="4">
    <source>
        <dbReference type="Proteomes" id="UP000660262"/>
    </source>
</evidence>
<feature type="repeat" description="TPR" evidence="1">
    <location>
        <begin position="664"/>
        <end position="697"/>
    </location>
</feature>
<dbReference type="GO" id="GO:0051879">
    <property type="term" value="F:Hsp90 protein binding"/>
    <property type="evidence" value="ECO:0007669"/>
    <property type="project" value="TreeGrafter"/>
</dbReference>
<reference evidence="3" key="1">
    <citation type="submission" date="2020-10" db="EMBL/GenBank/DDBJ databases">
        <title>Unveiling of a novel bifunctional photoreceptor, Dualchrome1, isolated from a cosmopolitan green alga.</title>
        <authorList>
            <person name="Suzuki S."/>
            <person name="Kawachi M."/>
        </authorList>
    </citation>
    <scope>NUCLEOTIDE SEQUENCE</scope>
    <source>
        <strain evidence="3">NIES 2893</strain>
    </source>
</reference>
<dbReference type="PANTHER" id="PTHR46035">
    <property type="entry name" value="TETRATRICOPEPTIDE REPEAT PROTEIN 4"/>
    <property type="match status" value="1"/>
</dbReference>
<dbReference type="OrthoDB" id="420195at2759"/>
<evidence type="ECO:0000256" key="1">
    <source>
        <dbReference type="PROSITE-ProRule" id="PRU00339"/>
    </source>
</evidence>
<dbReference type="GO" id="GO:0005634">
    <property type="term" value="C:nucleus"/>
    <property type="evidence" value="ECO:0007669"/>
    <property type="project" value="TreeGrafter"/>
</dbReference>
<dbReference type="GO" id="GO:0005829">
    <property type="term" value="C:cytosol"/>
    <property type="evidence" value="ECO:0007669"/>
    <property type="project" value="TreeGrafter"/>
</dbReference>
<dbReference type="Gene3D" id="1.25.40.10">
    <property type="entry name" value="Tetratricopeptide repeat domain"/>
    <property type="match status" value="2"/>
</dbReference>
<dbReference type="PANTHER" id="PTHR46035:SF3">
    <property type="entry name" value="TRANSLOCATION PROTEIN SEC72"/>
    <property type="match status" value="1"/>
</dbReference>
<comment type="caution">
    <text evidence="3">The sequence shown here is derived from an EMBL/GenBank/DDBJ whole genome shotgun (WGS) entry which is preliminary data.</text>
</comment>
<dbReference type="SMART" id="SM00028">
    <property type="entry name" value="TPR"/>
    <property type="match status" value="5"/>
</dbReference>
<proteinExistence type="predicted"/>
<feature type="repeat" description="TPR" evidence="1">
    <location>
        <begin position="111"/>
        <end position="144"/>
    </location>
</feature>
<dbReference type="InterPro" id="IPR019734">
    <property type="entry name" value="TPR_rpt"/>
</dbReference>
<sequence length="906" mass="100104">MSGDGTTNEPMQTDNERQWSDTLSSINLPSQDDLATQIHQTMDGVDAAEALATIAQAYQTFLTLGEAIESSNQHAVAVPVYERCLQLAMATTQVPMQNIDASQRPPDGFLAEAAYNLGLCIKNSGDYEACLPHFQTAVREQKKTLRRAKQHADRQAAENSPELEVYYHALQRYHAMFKSYASSAGRGKYVQVAQVQSQPHPGTDALAWKTRGNAFYKIKQWRDAARCYWEGYAHAKDSDSALASVLMSNTAASYMVMSNARAAIIAAQRAVDLDATNAKAWYRLGVNNGVEGHHETAREALERALHLKPGDEMFLQALNDLDKITVVAAEAKGRNEMKVVRFTNDAEVRLDKLIEMHGRDVACPPDSEARCVHDIYECLVSILRRMEPYAHVGSMITESYMDQKESIEFEYHSLNWENIARTESGTAEAIRIPEELVPHTMEAMELDSLKCEPASFLVQLYVVLPMLRNMSLQPHIDGTRYGINSMLKVCAACFNGVCAITQMPNVSEVSPEGDGIKMLVPPESGGAPTYLAIPLIAIRGFFWGMLGHEFLSDEDLSKCVEMMDKWASYVVNLPKHVPGMKMNLINEVNEGLFGAVMLYYRSIMILMLMKRSVAKNAGNCKENERTLTKDFEQERRASLARAVEIFDRPELRAQKGNLIGRLAAHVHYDLGYACYELTDYEASARHYGRAAELAPAGSYIIGQALTERAAALAICSDNTINAGELRTLLASATEAFKESEVLHPGSYKSCDQSRVLVERILANVEGEPDNRIITRKEVFWWGLKIDVVEIERPEGVGEGVKFGSVFRHGEKERGTLTAEDVAAAESDGSATSIDGVSVFSPILTDVEEEETNSRVAEKVALSTSMQTLFDGITEDRVSYLSGNFLGRPLASCGDGGKLSGLKTNSM</sequence>